<accession>A0ABV7FWC9</accession>
<name>A0ABV7FWC9_9PROT</name>
<dbReference type="PANTHER" id="PTHR28152:SF1">
    <property type="entry name" value="HYDROXYACYL-THIOESTER DEHYDRATASE TYPE 2, MITOCHONDRIAL"/>
    <property type="match status" value="1"/>
</dbReference>
<dbReference type="PANTHER" id="PTHR28152">
    <property type="entry name" value="HYDROXYACYL-THIOESTER DEHYDRATASE TYPE 2, MITOCHONDRIAL"/>
    <property type="match status" value="1"/>
</dbReference>
<dbReference type="Pfam" id="PF13452">
    <property type="entry name" value="FAS1_DH_region"/>
    <property type="match status" value="1"/>
</dbReference>
<proteinExistence type="predicted"/>
<comment type="caution">
    <text evidence="2">The sequence shown here is derived from an EMBL/GenBank/DDBJ whole genome shotgun (WGS) entry which is preliminary data.</text>
</comment>
<feature type="domain" description="FAS1-like dehydratase" evidence="1">
    <location>
        <begin position="83"/>
        <end position="141"/>
    </location>
</feature>
<sequence>MAGNTDAPQDLAAWIGRSTEQEDSIAPGLLDRFAAVLDRSGTPARPGDAAPPLAHWLLFLSDTPQSGLGPDGHPARGGFLPPVHDLPRRMWAGGRLQFHAPLRAGEALRRRSVIKAIERREGASGPLVFVTLRHEIGAAAGGPTLLTEEHDIVYRGTEGAAVKPAPEAPRGEWHRSLVPDAVLLFRYSALTFNGHRIHYDRDYVTTIEGYPGLIVHGPLTATLLLDLVRRQQPEGRIAAFSFRAVSPLFDGAAMHLNATPPDAEGRIALWATNDTGRLAMRGEARLG</sequence>
<evidence type="ECO:0000313" key="2">
    <source>
        <dbReference type="EMBL" id="MFC3123654.1"/>
    </source>
</evidence>
<dbReference type="InterPro" id="IPR029069">
    <property type="entry name" value="HotDog_dom_sf"/>
</dbReference>
<gene>
    <name evidence="2" type="ORF">ACFOD4_01165</name>
</gene>
<evidence type="ECO:0000259" key="1">
    <source>
        <dbReference type="Pfam" id="PF13452"/>
    </source>
</evidence>
<reference evidence="3" key="1">
    <citation type="journal article" date="2019" name="Int. J. Syst. Evol. Microbiol.">
        <title>The Global Catalogue of Microorganisms (GCM) 10K type strain sequencing project: providing services to taxonomists for standard genome sequencing and annotation.</title>
        <authorList>
            <consortium name="The Broad Institute Genomics Platform"/>
            <consortium name="The Broad Institute Genome Sequencing Center for Infectious Disease"/>
            <person name="Wu L."/>
            <person name="Ma J."/>
        </authorList>
    </citation>
    <scope>NUCLEOTIDE SEQUENCE [LARGE SCALE GENOMIC DNA]</scope>
    <source>
        <strain evidence="3">KCTC 52094</strain>
    </source>
</reference>
<dbReference type="RefSeq" id="WP_379592743.1">
    <property type="nucleotide sequence ID" value="NZ_JBHRTN010000003.1"/>
</dbReference>
<evidence type="ECO:0000313" key="3">
    <source>
        <dbReference type="Proteomes" id="UP001595593"/>
    </source>
</evidence>
<dbReference type="Proteomes" id="UP001595593">
    <property type="component" value="Unassembled WGS sequence"/>
</dbReference>
<keyword evidence="3" id="KW-1185">Reference proteome</keyword>
<dbReference type="Gene3D" id="3.10.129.10">
    <property type="entry name" value="Hotdog Thioesterase"/>
    <property type="match status" value="2"/>
</dbReference>
<protein>
    <submittedName>
        <fullName evidence="2">MaoC family dehydratase N-terminal domain-containing protein</fullName>
    </submittedName>
</protein>
<dbReference type="SUPFAM" id="SSF54637">
    <property type="entry name" value="Thioesterase/thiol ester dehydrase-isomerase"/>
    <property type="match status" value="1"/>
</dbReference>
<dbReference type="InterPro" id="IPR039569">
    <property type="entry name" value="FAS1-like_DH_region"/>
</dbReference>
<dbReference type="EMBL" id="JBHRTN010000003">
    <property type="protein sequence ID" value="MFC3123654.1"/>
    <property type="molecule type" value="Genomic_DNA"/>
</dbReference>
<organism evidence="2 3">
    <name type="scientific">Teichococcus globiformis</name>
    <dbReference type="NCBI Taxonomy" id="2307229"/>
    <lineage>
        <taxon>Bacteria</taxon>
        <taxon>Pseudomonadati</taxon>
        <taxon>Pseudomonadota</taxon>
        <taxon>Alphaproteobacteria</taxon>
        <taxon>Acetobacterales</taxon>
        <taxon>Roseomonadaceae</taxon>
        <taxon>Roseomonas</taxon>
    </lineage>
</organism>
<dbReference type="InterPro" id="IPR052741">
    <property type="entry name" value="Mitochondrial_HTD2"/>
</dbReference>